<dbReference type="GO" id="GO:0006955">
    <property type="term" value="P:immune response"/>
    <property type="evidence" value="ECO:0007669"/>
    <property type="project" value="InterPro"/>
</dbReference>
<evidence type="ECO:0000256" key="1">
    <source>
        <dbReference type="SAM" id="SignalP"/>
    </source>
</evidence>
<evidence type="ECO:0000313" key="2">
    <source>
        <dbReference type="EMBL" id="KAB1259266.1"/>
    </source>
</evidence>
<feature type="chain" id="PRO_5024280011" evidence="1">
    <location>
        <begin position="24"/>
        <end position="123"/>
    </location>
</feature>
<proteinExistence type="predicted"/>
<organism evidence="2 3">
    <name type="scientific">Camelus dromedarius</name>
    <name type="common">Dromedary</name>
    <name type="synonym">Arabian camel</name>
    <dbReference type="NCBI Taxonomy" id="9838"/>
    <lineage>
        <taxon>Eukaryota</taxon>
        <taxon>Metazoa</taxon>
        <taxon>Chordata</taxon>
        <taxon>Craniata</taxon>
        <taxon>Vertebrata</taxon>
        <taxon>Euteleostomi</taxon>
        <taxon>Mammalia</taxon>
        <taxon>Eutheria</taxon>
        <taxon>Laurasiatheria</taxon>
        <taxon>Artiodactyla</taxon>
        <taxon>Tylopoda</taxon>
        <taxon>Camelidae</taxon>
        <taxon>Camelus</taxon>
    </lineage>
</organism>
<dbReference type="InterPro" id="IPR036048">
    <property type="entry name" value="Interleukin_8-like_sf"/>
</dbReference>
<gene>
    <name evidence="2" type="ORF">Cadr_000025301</name>
</gene>
<accession>A0A5N4CK21</accession>
<dbReference type="SUPFAM" id="SSF54117">
    <property type="entry name" value="Interleukin 8-like chemokines"/>
    <property type="match status" value="1"/>
</dbReference>
<name>A0A5N4CK21_CAMDR</name>
<dbReference type="AlphaFoldDB" id="A0A5N4CK21"/>
<evidence type="ECO:0000313" key="3">
    <source>
        <dbReference type="Proteomes" id="UP000299084"/>
    </source>
</evidence>
<keyword evidence="1" id="KW-0732">Signal</keyword>
<dbReference type="GO" id="GO:0008009">
    <property type="term" value="F:chemokine activity"/>
    <property type="evidence" value="ECO:0007669"/>
    <property type="project" value="InterPro"/>
</dbReference>
<reference evidence="2 3" key="1">
    <citation type="journal article" date="2019" name="Mol. Ecol. Resour.">
        <title>Improving Illumina assemblies with Hi-C and long reads: an example with the North African dromedary.</title>
        <authorList>
            <person name="Elbers J.P."/>
            <person name="Rogers M.F."/>
            <person name="Perelman P.L."/>
            <person name="Proskuryakova A.A."/>
            <person name="Serdyukova N.A."/>
            <person name="Johnson W.E."/>
            <person name="Horin P."/>
            <person name="Corander J."/>
            <person name="Murphy D."/>
            <person name="Burger P.A."/>
        </authorList>
    </citation>
    <scope>NUCLEOTIDE SEQUENCE [LARGE SCALE GENOMIC DNA]</scope>
    <source>
        <strain evidence="2">Drom800</strain>
        <tissue evidence="2">Blood</tissue>
    </source>
</reference>
<protein>
    <submittedName>
        <fullName evidence="2">C-C motif chemokine 25</fullName>
    </submittedName>
</protein>
<sequence>MNPWLLVCLVACFMGAWAPAVHAQGTVLDHTIPAPLKPSLPILPVPSPQHRFLLQEPPLISPPLNYFSDRQLSSTRFFFPQKDRMVCGRPGARWVQIGMKILDARSKTHFKHHHGTWRNFQGE</sequence>
<comment type="caution">
    <text evidence="2">The sequence shown here is derived from an EMBL/GenBank/DDBJ whole genome shotgun (WGS) entry which is preliminary data.</text>
</comment>
<dbReference type="Proteomes" id="UP000299084">
    <property type="component" value="Unassembled WGS sequence"/>
</dbReference>
<dbReference type="EMBL" id="JWIN03000022">
    <property type="protein sequence ID" value="KAB1259266.1"/>
    <property type="molecule type" value="Genomic_DNA"/>
</dbReference>
<feature type="signal peptide" evidence="1">
    <location>
        <begin position="1"/>
        <end position="23"/>
    </location>
</feature>
<dbReference type="GO" id="GO:0005576">
    <property type="term" value="C:extracellular region"/>
    <property type="evidence" value="ECO:0007669"/>
    <property type="project" value="InterPro"/>
</dbReference>
<keyword evidence="3" id="KW-1185">Reference proteome</keyword>